<dbReference type="InterPro" id="IPR000917">
    <property type="entry name" value="Sulfatase_N"/>
</dbReference>
<feature type="non-terminal residue" evidence="7">
    <location>
        <position position="1"/>
    </location>
</feature>
<evidence type="ECO:0000256" key="5">
    <source>
        <dbReference type="ARBA" id="ARBA00023180"/>
    </source>
</evidence>
<protein>
    <recommendedName>
        <fullName evidence="6">Sulfatase N-terminal domain-containing protein</fullName>
    </recommendedName>
</protein>
<gene>
    <name evidence="7" type="ORF">ONB1V03_LOCUS9016</name>
</gene>
<reference evidence="7" key="1">
    <citation type="submission" date="2020-11" db="EMBL/GenBank/DDBJ databases">
        <authorList>
            <person name="Tran Van P."/>
        </authorList>
    </citation>
    <scope>NUCLEOTIDE SEQUENCE</scope>
</reference>
<dbReference type="InterPro" id="IPR017850">
    <property type="entry name" value="Alkaline_phosphatase_core_sf"/>
</dbReference>
<accession>A0A7R9M2I7</accession>
<evidence type="ECO:0000256" key="2">
    <source>
        <dbReference type="ARBA" id="ARBA00008779"/>
    </source>
</evidence>
<name>A0A7R9M2I7_9ACAR</name>
<dbReference type="OrthoDB" id="103349at2759"/>
<dbReference type="Proteomes" id="UP000728032">
    <property type="component" value="Unassembled WGS sequence"/>
</dbReference>
<evidence type="ECO:0000313" key="8">
    <source>
        <dbReference type="Proteomes" id="UP000728032"/>
    </source>
</evidence>
<dbReference type="EMBL" id="OC920265">
    <property type="protein sequence ID" value="CAD7652353.1"/>
    <property type="molecule type" value="Genomic_DNA"/>
</dbReference>
<comment type="cofactor">
    <cofactor evidence="1">
        <name>Ca(2+)</name>
        <dbReference type="ChEBI" id="CHEBI:29108"/>
    </cofactor>
</comment>
<evidence type="ECO:0000313" key="7">
    <source>
        <dbReference type="EMBL" id="CAD7652353.1"/>
    </source>
</evidence>
<dbReference type="PANTHER" id="PTHR10342:SF273">
    <property type="entry name" value="RE14504P"/>
    <property type="match status" value="1"/>
</dbReference>
<dbReference type="PANTHER" id="PTHR10342">
    <property type="entry name" value="ARYLSULFATASE"/>
    <property type="match status" value="1"/>
</dbReference>
<keyword evidence="3" id="KW-0479">Metal-binding</keyword>
<keyword evidence="8" id="KW-1185">Reference proteome</keyword>
<keyword evidence="4" id="KW-0106">Calcium</keyword>
<dbReference type="SUPFAM" id="SSF53649">
    <property type="entry name" value="Alkaline phosphatase-like"/>
    <property type="match status" value="1"/>
</dbReference>
<proteinExistence type="inferred from homology"/>
<keyword evidence="5" id="KW-0325">Glycoprotein</keyword>
<evidence type="ECO:0000256" key="4">
    <source>
        <dbReference type="ARBA" id="ARBA00022837"/>
    </source>
</evidence>
<evidence type="ECO:0000256" key="3">
    <source>
        <dbReference type="ARBA" id="ARBA00022723"/>
    </source>
</evidence>
<dbReference type="InterPro" id="IPR047115">
    <property type="entry name" value="ARSB"/>
</dbReference>
<dbReference type="Gene3D" id="3.40.720.10">
    <property type="entry name" value="Alkaline Phosphatase, subunit A"/>
    <property type="match status" value="1"/>
</dbReference>
<dbReference type="Pfam" id="PF00884">
    <property type="entry name" value="Sulfatase"/>
    <property type="match status" value="1"/>
</dbReference>
<evidence type="ECO:0000259" key="6">
    <source>
        <dbReference type="Pfam" id="PF00884"/>
    </source>
</evidence>
<organism evidence="7">
    <name type="scientific">Oppiella nova</name>
    <dbReference type="NCBI Taxonomy" id="334625"/>
    <lineage>
        <taxon>Eukaryota</taxon>
        <taxon>Metazoa</taxon>
        <taxon>Ecdysozoa</taxon>
        <taxon>Arthropoda</taxon>
        <taxon>Chelicerata</taxon>
        <taxon>Arachnida</taxon>
        <taxon>Acari</taxon>
        <taxon>Acariformes</taxon>
        <taxon>Sarcoptiformes</taxon>
        <taxon>Oribatida</taxon>
        <taxon>Brachypylina</taxon>
        <taxon>Oppioidea</taxon>
        <taxon>Oppiidae</taxon>
        <taxon>Oppiella</taxon>
    </lineage>
</organism>
<sequence length="464" mass="53468">KWHLGFASREYTPTYRGFDSHWGYWTARESYFEHINCDRDNCGKWHLGFASREYTPTYRGFDSHWGYWTARESYFEHINCDRDNCGLDFRHNMDVITNASGVYSTHYFTDRCLHIIDQHNISEPLFLYVPHQSVHSSGTNFTLEAPEEYIDMFAYIESDIRRLLAAVVYAMDESIGAVVEALHTKQMLGNSIILFMSDNGGFHHLFGIRVPAFIWSPLLNKSGYVSDALIHVTDLLPTVLDAINGTGMLSDHNVPIYGKSQWHTLSNNDIPVRSELIHNVDPIWNISAIRWYDWKLIQNFTAYVENHIVTDLLTAGPPLGSYSPPFNANNESFQSLQTMDRVNSKSYHVLTQMNRRPDYEVLKGSVVECGPTPPQTLPYECTDTQLCLFNIRHDPCEYHNLIGETDPQFVRFLWQKMVDFNETSVPPLTLVPGDDRAKPALHNNTWTNWLDSDGDSYVIDRSEL</sequence>
<dbReference type="GO" id="GO:0008484">
    <property type="term" value="F:sulfuric ester hydrolase activity"/>
    <property type="evidence" value="ECO:0007669"/>
    <property type="project" value="InterPro"/>
</dbReference>
<comment type="similarity">
    <text evidence="2">Belongs to the sulfatase family.</text>
</comment>
<dbReference type="Gene3D" id="3.30.1120.10">
    <property type="match status" value="1"/>
</dbReference>
<feature type="domain" description="Sulfatase N-terminal" evidence="6">
    <location>
        <begin position="43"/>
        <end position="243"/>
    </location>
</feature>
<dbReference type="EMBL" id="CAJPVJ010005440">
    <property type="protein sequence ID" value="CAG2169540.1"/>
    <property type="molecule type" value="Genomic_DNA"/>
</dbReference>
<evidence type="ECO:0000256" key="1">
    <source>
        <dbReference type="ARBA" id="ARBA00001913"/>
    </source>
</evidence>
<dbReference type="GO" id="GO:0046872">
    <property type="term" value="F:metal ion binding"/>
    <property type="evidence" value="ECO:0007669"/>
    <property type="project" value="UniProtKB-KW"/>
</dbReference>
<dbReference type="AlphaFoldDB" id="A0A7R9M2I7"/>